<dbReference type="FunFam" id="1.20.120.1110:FF:000002">
    <property type="entry name" value="Transcription initiation factor TFIID subunit 4B"/>
    <property type="match status" value="1"/>
</dbReference>
<dbReference type="Proteomes" id="UP000287033">
    <property type="component" value="Unassembled WGS sequence"/>
</dbReference>
<dbReference type="InterPro" id="IPR007900">
    <property type="entry name" value="TAF4_C"/>
</dbReference>
<comment type="similarity">
    <text evidence="2">Belongs to the TAF4 family.</text>
</comment>
<evidence type="ECO:0000256" key="8">
    <source>
        <dbReference type="SAM" id="MobiDB-lite"/>
    </source>
</evidence>
<dbReference type="GO" id="GO:0006357">
    <property type="term" value="P:regulation of transcription by RNA polymerase II"/>
    <property type="evidence" value="ECO:0007669"/>
    <property type="project" value="UniProtKB-ARBA"/>
</dbReference>
<evidence type="ECO:0000256" key="2">
    <source>
        <dbReference type="ARBA" id="ARBA00006178"/>
    </source>
</evidence>
<dbReference type="OMA" id="PQMGQNV"/>
<keyword evidence="7" id="KW-0175">Coiled coil</keyword>
<reference evidence="10 11" key="1">
    <citation type="journal article" date="2018" name="Nat. Ecol. Evol.">
        <title>Shark genomes provide insights into elasmobranch evolution and the origin of vertebrates.</title>
        <authorList>
            <person name="Hara Y"/>
            <person name="Yamaguchi K"/>
            <person name="Onimaru K"/>
            <person name="Kadota M"/>
            <person name="Koyanagi M"/>
            <person name="Keeley SD"/>
            <person name="Tatsumi K"/>
            <person name="Tanaka K"/>
            <person name="Motone F"/>
            <person name="Kageyama Y"/>
            <person name="Nozu R"/>
            <person name="Adachi N"/>
            <person name="Nishimura O"/>
            <person name="Nakagawa R"/>
            <person name="Tanegashima C"/>
            <person name="Kiyatake I"/>
            <person name="Matsumoto R"/>
            <person name="Murakumo K"/>
            <person name="Nishida K"/>
            <person name="Terakita A"/>
            <person name="Kuratani S"/>
            <person name="Sato K"/>
            <person name="Hyodo S Kuraku.S."/>
        </authorList>
    </citation>
    <scope>NUCLEOTIDE SEQUENCE [LARGE SCALE GENOMIC DNA]</scope>
</reference>
<dbReference type="SUPFAM" id="SSF158553">
    <property type="entry name" value="TAFH domain-like"/>
    <property type="match status" value="1"/>
</dbReference>
<dbReference type="Gene3D" id="1.20.120.1110">
    <property type="entry name" value="TAFH/NHR1 domain"/>
    <property type="match status" value="1"/>
</dbReference>
<dbReference type="GO" id="GO:0003677">
    <property type="term" value="F:DNA binding"/>
    <property type="evidence" value="ECO:0007669"/>
    <property type="project" value="TreeGrafter"/>
</dbReference>
<feature type="compositionally biased region" description="Pro residues" evidence="8">
    <location>
        <begin position="76"/>
        <end position="93"/>
    </location>
</feature>
<sequence length="799" mass="84726">MPTPSVPRREAESGGGLPVPASSTPSNSNNNNDDSSPAGSCPPPPQNGPGPGPGPGPEPGPAGTPASSSPAASLPQPQPQPQRPVPAPSPAPTPLRVMPLPERQNQAGPLSGGGGGGMPPSPALMKTAAVTTSTAAAAAATGSPLPASRAPTVTVQRINVSSPHIKTSSPLNQVTVPLLQNLQVPAGMVLVRSDSGQLVLVPQKVIAQAQAKARAQGAGNVSSAVSTGTPSVRISTIQATGTQRIPNQVKTSTQQMNQFQAGGQTNAAPQRITVVQQQAAGGAIMPKTASTIVQKQTSAPADRSVTVPVVQTTASPETLENVKKCKNFLATLIKLASSGSQSPQMSSNVKALVQKLLDGKMEVEEFTEQLYKELKSSPQPYLVPFLKRSLPDLRKLMPNSQAFIQQCLQKPATPAAPIAASSGGSKQISPGQASKSVTVMSASQPAKVLQTLPSPQVVVQQSGVVIKSQASPLPKTQTVTLQKPPNHIIVPVSQNQAKETKAGAATLVTKVTLSQVNKNPTNVLIRASPGQILKKEAGGTMFREEDDINDVASMAGVNVNEERARILASNSELVGTIIRSCKDEAFLSSASLQRKALEIGKTHGVTEVNSDVLSTISHATQEHLRELVEKLTVIAQHRMMTYKDNDRYSLLNDTRSQLKFFEQLDRLEKQRKDEDEREALLRLAKSRAKHEDPEQLRLKQKAKEMQQLELAQLQQREANLAALAAIGPRKRKMTDSPGLRTGNEGLGGNGNAPGGLRATPARPYLRQRVTRVNLRDLILCLEQDQARKHSLLLYRAYLK</sequence>
<feature type="compositionally biased region" description="Gly residues" evidence="8">
    <location>
        <begin position="744"/>
        <end position="753"/>
    </location>
</feature>
<dbReference type="EMBL" id="BEZZ01001255">
    <property type="protein sequence ID" value="GCC16619.1"/>
    <property type="molecule type" value="Genomic_DNA"/>
</dbReference>
<dbReference type="SMART" id="SM00549">
    <property type="entry name" value="TAFH"/>
    <property type="match status" value="1"/>
</dbReference>
<dbReference type="Pfam" id="PF07531">
    <property type="entry name" value="TAFH"/>
    <property type="match status" value="1"/>
</dbReference>
<dbReference type="SUPFAM" id="SSF47113">
    <property type="entry name" value="Histone-fold"/>
    <property type="match status" value="1"/>
</dbReference>
<protein>
    <recommendedName>
        <fullName evidence="9">TAFH domain-containing protein</fullName>
    </recommendedName>
</protein>
<evidence type="ECO:0000259" key="9">
    <source>
        <dbReference type="PROSITE" id="PS51119"/>
    </source>
</evidence>
<dbReference type="Gene3D" id="1.10.20.10">
    <property type="entry name" value="Histone, subunit A"/>
    <property type="match status" value="1"/>
</dbReference>
<evidence type="ECO:0000256" key="7">
    <source>
        <dbReference type="SAM" id="Coils"/>
    </source>
</evidence>
<dbReference type="PANTHER" id="PTHR15138">
    <property type="entry name" value="TRANSCRIPTION INITIATION FACTOR TFIID SUBUNIT 4"/>
    <property type="match status" value="1"/>
</dbReference>
<evidence type="ECO:0000313" key="10">
    <source>
        <dbReference type="EMBL" id="GCC16619.1"/>
    </source>
</evidence>
<evidence type="ECO:0000256" key="4">
    <source>
        <dbReference type="ARBA" id="ARBA00023015"/>
    </source>
</evidence>
<dbReference type="GO" id="GO:0006367">
    <property type="term" value="P:transcription initiation at RNA polymerase II promoter"/>
    <property type="evidence" value="ECO:0007669"/>
    <property type="project" value="TreeGrafter"/>
</dbReference>
<feature type="region of interest" description="Disordered" evidence="8">
    <location>
        <begin position="1"/>
        <end position="121"/>
    </location>
</feature>
<dbReference type="GO" id="GO:0005669">
    <property type="term" value="C:transcription factor TFIID complex"/>
    <property type="evidence" value="ECO:0007669"/>
    <property type="project" value="InterPro"/>
</dbReference>
<feature type="compositionally biased region" description="Low complexity" evidence="8">
    <location>
        <begin position="63"/>
        <end position="75"/>
    </location>
</feature>
<dbReference type="STRING" id="137246.A0A401REN9"/>
<evidence type="ECO:0000256" key="3">
    <source>
        <dbReference type="ARBA" id="ARBA00022553"/>
    </source>
</evidence>
<evidence type="ECO:0000256" key="5">
    <source>
        <dbReference type="ARBA" id="ARBA00023163"/>
    </source>
</evidence>
<keyword evidence="11" id="KW-1185">Reference proteome</keyword>
<dbReference type="InterPro" id="IPR009072">
    <property type="entry name" value="Histone-fold"/>
</dbReference>
<organism evidence="10 11">
    <name type="scientific">Chiloscyllium punctatum</name>
    <name type="common">Brownbanded bambooshark</name>
    <name type="synonym">Hemiscyllium punctatum</name>
    <dbReference type="NCBI Taxonomy" id="137246"/>
    <lineage>
        <taxon>Eukaryota</taxon>
        <taxon>Metazoa</taxon>
        <taxon>Chordata</taxon>
        <taxon>Craniata</taxon>
        <taxon>Vertebrata</taxon>
        <taxon>Chondrichthyes</taxon>
        <taxon>Elasmobranchii</taxon>
        <taxon>Galeomorphii</taxon>
        <taxon>Galeoidea</taxon>
        <taxon>Orectolobiformes</taxon>
        <taxon>Hemiscylliidae</taxon>
        <taxon>Chiloscyllium</taxon>
    </lineage>
</organism>
<dbReference type="InterPro" id="IPR037249">
    <property type="entry name" value="TAFH/NHR1_dom_sf"/>
</dbReference>
<evidence type="ECO:0000256" key="1">
    <source>
        <dbReference type="ARBA" id="ARBA00004123"/>
    </source>
</evidence>
<feature type="compositionally biased region" description="Low complexity" evidence="8">
    <location>
        <begin position="22"/>
        <end position="39"/>
    </location>
</feature>
<feature type="region of interest" description="Disordered" evidence="8">
    <location>
        <begin position="731"/>
        <end position="762"/>
    </location>
</feature>
<comment type="subcellular location">
    <subcellularLocation>
        <location evidence="1">Nucleus</location>
    </subcellularLocation>
</comment>
<feature type="coiled-coil region" evidence="7">
    <location>
        <begin position="664"/>
        <end position="723"/>
    </location>
</feature>
<feature type="compositionally biased region" description="Pro residues" evidence="8">
    <location>
        <begin position="40"/>
        <end position="62"/>
    </location>
</feature>
<dbReference type="GO" id="GO:0046982">
    <property type="term" value="F:protein heterodimerization activity"/>
    <property type="evidence" value="ECO:0007669"/>
    <property type="project" value="InterPro"/>
</dbReference>
<name>A0A401REN9_CHIPU</name>
<evidence type="ECO:0000313" key="11">
    <source>
        <dbReference type="Proteomes" id="UP000287033"/>
    </source>
</evidence>
<feature type="domain" description="TAFH" evidence="9">
    <location>
        <begin position="319"/>
        <end position="416"/>
    </location>
</feature>
<gene>
    <name evidence="10" type="ORF">chiPu_0017293</name>
</gene>
<accession>A0A401REN9</accession>
<dbReference type="InterPro" id="IPR045144">
    <property type="entry name" value="TAF4"/>
</dbReference>
<dbReference type="GO" id="GO:0016251">
    <property type="term" value="F:RNA polymerase II general transcription initiation factor activity"/>
    <property type="evidence" value="ECO:0007669"/>
    <property type="project" value="TreeGrafter"/>
</dbReference>
<dbReference type="InterPro" id="IPR003894">
    <property type="entry name" value="TAFH_NHR1"/>
</dbReference>
<keyword evidence="4" id="KW-0805">Transcription regulation</keyword>
<dbReference type="PROSITE" id="PS51119">
    <property type="entry name" value="TAFH"/>
    <property type="match status" value="1"/>
</dbReference>
<dbReference type="AlphaFoldDB" id="A0A401REN9"/>
<keyword evidence="6" id="KW-0539">Nucleus</keyword>
<comment type="caution">
    <text evidence="10">The sequence shown here is derived from an EMBL/GenBank/DDBJ whole genome shotgun (WGS) entry which is preliminary data.</text>
</comment>
<dbReference type="FunFam" id="1.10.20.10:FF:000015">
    <property type="entry name" value="Transcription initiation factor TFIID subunit 4B"/>
    <property type="match status" value="1"/>
</dbReference>
<keyword evidence="3" id="KW-0597">Phosphoprotein</keyword>
<dbReference type="OrthoDB" id="21060at2759"/>
<dbReference type="PANTHER" id="PTHR15138:SF14">
    <property type="entry name" value="TRANSCRIPTION INITIATION FACTOR TFIID SUBUNIT 4"/>
    <property type="match status" value="1"/>
</dbReference>
<keyword evidence="5" id="KW-0804">Transcription</keyword>
<proteinExistence type="inferred from homology"/>
<evidence type="ECO:0000256" key="6">
    <source>
        <dbReference type="ARBA" id="ARBA00023242"/>
    </source>
</evidence>
<dbReference type="CDD" id="cd08045">
    <property type="entry name" value="HFD_TAF4"/>
    <property type="match status" value="1"/>
</dbReference>
<dbReference type="Pfam" id="PF05236">
    <property type="entry name" value="TAF4"/>
    <property type="match status" value="1"/>
</dbReference>